<protein>
    <submittedName>
        <fullName evidence="5">LacI family DNA-binding transcriptional regulator</fullName>
    </submittedName>
</protein>
<dbReference type="InterPro" id="IPR028082">
    <property type="entry name" value="Peripla_BP_I"/>
</dbReference>
<keyword evidence="2 5" id="KW-0238">DNA-binding</keyword>
<evidence type="ECO:0000313" key="5">
    <source>
        <dbReference type="EMBL" id="MBT2186096.1"/>
    </source>
</evidence>
<dbReference type="PROSITE" id="PS50932">
    <property type="entry name" value="HTH_LACI_2"/>
    <property type="match status" value="1"/>
</dbReference>
<dbReference type="GO" id="GO:0003700">
    <property type="term" value="F:DNA-binding transcription factor activity"/>
    <property type="evidence" value="ECO:0007669"/>
    <property type="project" value="TreeGrafter"/>
</dbReference>
<dbReference type="RefSeq" id="WP_214621837.1">
    <property type="nucleotide sequence ID" value="NZ_JAHGAW010000002.1"/>
</dbReference>
<evidence type="ECO:0000256" key="3">
    <source>
        <dbReference type="ARBA" id="ARBA00023163"/>
    </source>
</evidence>
<feature type="domain" description="HTH lacI-type" evidence="4">
    <location>
        <begin position="4"/>
        <end position="58"/>
    </location>
</feature>
<dbReference type="Gene3D" id="3.40.50.2300">
    <property type="match status" value="2"/>
</dbReference>
<dbReference type="PANTHER" id="PTHR30146:SF153">
    <property type="entry name" value="LACTOSE OPERON REPRESSOR"/>
    <property type="match status" value="1"/>
</dbReference>
<dbReference type="CDD" id="cd01545">
    <property type="entry name" value="PBP1_SalR"/>
    <property type="match status" value="1"/>
</dbReference>
<gene>
    <name evidence="5" type="ORF">KK488_03970</name>
</gene>
<dbReference type="EMBL" id="JAHGAW010000002">
    <property type="protein sequence ID" value="MBT2186096.1"/>
    <property type="molecule type" value="Genomic_DNA"/>
</dbReference>
<dbReference type="Pfam" id="PF00356">
    <property type="entry name" value="LacI"/>
    <property type="match status" value="1"/>
</dbReference>
<dbReference type="SUPFAM" id="SSF53822">
    <property type="entry name" value="Periplasmic binding protein-like I"/>
    <property type="match status" value="1"/>
</dbReference>
<dbReference type="AlphaFoldDB" id="A0A9X1D9Z8"/>
<organism evidence="5 6">
    <name type="scientific">Sphingobium nicotianae</name>
    <dbReference type="NCBI Taxonomy" id="2782607"/>
    <lineage>
        <taxon>Bacteria</taxon>
        <taxon>Pseudomonadati</taxon>
        <taxon>Pseudomonadota</taxon>
        <taxon>Alphaproteobacteria</taxon>
        <taxon>Sphingomonadales</taxon>
        <taxon>Sphingomonadaceae</taxon>
        <taxon>Sphingobium</taxon>
    </lineage>
</organism>
<dbReference type="InterPro" id="IPR010982">
    <property type="entry name" value="Lambda_DNA-bd_dom_sf"/>
</dbReference>
<accession>A0A9X1D9Z8</accession>
<evidence type="ECO:0000256" key="1">
    <source>
        <dbReference type="ARBA" id="ARBA00023015"/>
    </source>
</evidence>
<dbReference type="Pfam" id="PF13377">
    <property type="entry name" value="Peripla_BP_3"/>
    <property type="match status" value="1"/>
</dbReference>
<sequence>MRKANIADVALRAGVSTKSVSRVLNDEPNVRPQMRAKIEEAIEALGYKPDLAARSLSSGRSFIIGLLFDNPSPNYTMKVLQGTLDACHQAGYQLVIENVDTASPTIGQAMEAMLQHRRMDGMVVTPPATDSPAVLDALERANLPYVRIAPNKFPGRSMTVSADDQAAVSDVVRHLWNLGHRRFGFVGGPASHGASMWRHDGFFAALAERGVEPGEIQEAEGDFTFTSGIGAGRQLLRAEPRLTAIFAANDDMAAGIFTAAAQLGIKIPDMLSVVGFDDSWIAKSVWPELTTMHQPIAEMAHIAVRTLIASRNGKAVKEPAPQNCHLIVRGSAGPVGQ</sequence>
<dbReference type="CDD" id="cd01392">
    <property type="entry name" value="HTH_LacI"/>
    <property type="match status" value="1"/>
</dbReference>
<dbReference type="Gene3D" id="1.10.260.40">
    <property type="entry name" value="lambda repressor-like DNA-binding domains"/>
    <property type="match status" value="1"/>
</dbReference>
<keyword evidence="6" id="KW-1185">Reference proteome</keyword>
<dbReference type="SUPFAM" id="SSF47413">
    <property type="entry name" value="lambda repressor-like DNA-binding domains"/>
    <property type="match status" value="1"/>
</dbReference>
<name>A0A9X1D9Z8_9SPHN</name>
<reference evidence="5" key="1">
    <citation type="submission" date="2021-05" db="EMBL/GenBank/DDBJ databases">
        <title>Genome of Sphingobium sp. strain.</title>
        <authorList>
            <person name="Fan R."/>
        </authorList>
    </citation>
    <scope>NUCLEOTIDE SEQUENCE</scope>
    <source>
        <strain evidence="5">H33</strain>
    </source>
</reference>
<keyword evidence="1" id="KW-0805">Transcription regulation</keyword>
<dbReference type="GO" id="GO:0000976">
    <property type="term" value="F:transcription cis-regulatory region binding"/>
    <property type="evidence" value="ECO:0007669"/>
    <property type="project" value="TreeGrafter"/>
</dbReference>
<dbReference type="SMART" id="SM00354">
    <property type="entry name" value="HTH_LACI"/>
    <property type="match status" value="1"/>
</dbReference>
<proteinExistence type="predicted"/>
<evidence type="ECO:0000256" key="2">
    <source>
        <dbReference type="ARBA" id="ARBA00023125"/>
    </source>
</evidence>
<evidence type="ECO:0000259" key="4">
    <source>
        <dbReference type="PROSITE" id="PS50932"/>
    </source>
</evidence>
<dbReference type="InterPro" id="IPR000843">
    <property type="entry name" value="HTH_LacI"/>
</dbReference>
<evidence type="ECO:0000313" key="6">
    <source>
        <dbReference type="Proteomes" id="UP001138757"/>
    </source>
</evidence>
<dbReference type="Proteomes" id="UP001138757">
    <property type="component" value="Unassembled WGS sequence"/>
</dbReference>
<comment type="caution">
    <text evidence="5">The sequence shown here is derived from an EMBL/GenBank/DDBJ whole genome shotgun (WGS) entry which is preliminary data.</text>
</comment>
<dbReference type="PANTHER" id="PTHR30146">
    <property type="entry name" value="LACI-RELATED TRANSCRIPTIONAL REPRESSOR"/>
    <property type="match status" value="1"/>
</dbReference>
<dbReference type="InterPro" id="IPR046335">
    <property type="entry name" value="LacI/GalR-like_sensor"/>
</dbReference>
<dbReference type="PROSITE" id="PS00356">
    <property type="entry name" value="HTH_LACI_1"/>
    <property type="match status" value="1"/>
</dbReference>
<keyword evidence="3" id="KW-0804">Transcription</keyword>